<sequence>MANHAIVQSSGTEIHPGQWIVITFRDGAEYVGRFSGVWNNPSYGLMFSLAFARPADGSKKPDTVFCRLEPDNGIAAALDAAKIIDKPAKRKPRGAPPGIVLH</sequence>
<name>A0ABV6ARX8_9HYPH</name>
<reference evidence="1 2" key="1">
    <citation type="submission" date="2024-09" db="EMBL/GenBank/DDBJ databases">
        <authorList>
            <person name="Sun Q."/>
            <person name="Mori K."/>
        </authorList>
    </citation>
    <scope>NUCLEOTIDE SEQUENCE [LARGE SCALE GENOMIC DNA]</scope>
    <source>
        <strain evidence="1 2">TBRC 4938</strain>
    </source>
</reference>
<organism evidence="1 2">
    <name type="scientific">Rhizobium puerariae</name>
    <dbReference type="NCBI Taxonomy" id="1585791"/>
    <lineage>
        <taxon>Bacteria</taxon>
        <taxon>Pseudomonadati</taxon>
        <taxon>Pseudomonadota</taxon>
        <taxon>Alphaproteobacteria</taxon>
        <taxon>Hyphomicrobiales</taxon>
        <taxon>Rhizobiaceae</taxon>
        <taxon>Rhizobium/Agrobacterium group</taxon>
        <taxon>Rhizobium</taxon>
    </lineage>
</organism>
<protein>
    <submittedName>
        <fullName evidence="1">Uncharacterized protein</fullName>
    </submittedName>
</protein>
<dbReference type="Proteomes" id="UP001589692">
    <property type="component" value="Unassembled WGS sequence"/>
</dbReference>
<evidence type="ECO:0000313" key="1">
    <source>
        <dbReference type="EMBL" id="MFB9952060.1"/>
    </source>
</evidence>
<comment type="caution">
    <text evidence="1">The sequence shown here is derived from an EMBL/GenBank/DDBJ whole genome shotgun (WGS) entry which is preliminary data.</text>
</comment>
<dbReference type="EMBL" id="JBHMAA010000032">
    <property type="protein sequence ID" value="MFB9952060.1"/>
    <property type="molecule type" value="Genomic_DNA"/>
</dbReference>
<dbReference type="RefSeq" id="WP_377264877.1">
    <property type="nucleotide sequence ID" value="NZ_JBHMAA010000032.1"/>
</dbReference>
<keyword evidence="2" id="KW-1185">Reference proteome</keyword>
<accession>A0ABV6ARX8</accession>
<evidence type="ECO:0000313" key="2">
    <source>
        <dbReference type="Proteomes" id="UP001589692"/>
    </source>
</evidence>
<proteinExistence type="predicted"/>
<gene>
    <name evidence="1" type="ORF">ACFFP0_24695</name>
</gene>